<reference evidence="4" key="1">
    <citation type="journal article" date="2019" name="Int. J. Syst. Evol. Microbiol.">
        <title>The Global Catalogue of Microorganisms (GCM) 10K type strain sequencing project: providing services to taxonomists for standard genome sequencing and annotation.</title>
        <authorList>
            <consortium name="The Broad Institute Genomics Platform"/>
            <consortium name="The Broad Institute Genome Sequencing Center for Infectious Disease"/>
            <person name="Wu L."/>
            <person name="Ma J."/>
        </authorList>
    </citation>
    <scope>NUCLEOTIDE SEQUENCE [LARGE SCALE GENOMIC DNA]</scope>
    <source>
        <strain evidence="4">JCM 6886</strain>
    </source>
</reference>
<evidence type="ECO:0000313" key="3">
    <source>
        <dbReference type="EMBL" id="GAA0234185.1"/>
    </source>
</evidence>
<dbReference type="PANTHER" id="PTHR43428">
    <property type="entry name" value="ARSENATE REDUCTASE"/>
    <property type="match status" value="1"/>
</dbReference>
<comment type="caution">
    <text evidence="3">The sequence shown here is derived from an EMBL/GenBank/DDBJ whole genome shotgun (WGS) entry which is preliminary data.</text>
</comment>
<dbReference type="Proteomes" id="UP001501476">
    <property type="component" value="Unassembled WGS sequence"/>
</dbReference>
<gene>
    <name evidence="3" type="primary">arsC_2</name>
    <name evidence="3" type="ORF">GCM10008964_26880</name>
</gene>
<dbReference type="SMART" id="SM00226">
    <property type="entry name" value="LMWPc"/>
    <property type="match status" value="1"/>
</dbReference>
<keyword evidence="4" id="KW-1185">Reference proteome</keyword>
<dbReference type="SUPFAM" id="SSF52788">
    <property type="entry name" value="Phosphotyrosine protein phosphatases I"/>
    <property type="match status" value="1"/>
</dbReference>
<keyword evidence="1" id="KW-0059">Arsenical resistance</keyword>
<name>A0ABP3DJC0_9GAMM</name>
<protein>
    <submittedName>
        <fullName evidence="3">Arsenate reductase (Thioredoxin)</fullName>
    </submittedName>
</protein>
<dbReference type="CDD" id="cd16345">
    <property type="entry name" value="LMWP_ArsC"/>
    <property type="match status" value="1"/>
</dbReference>
<sequence length="150" mass="16939">MKKGLEMEKIRVMFLCTGNSCRSQMAEGWARALASEEIEIKSAGIEAHGQNQRAIKIMSEVGIDISQQESIRVNGEMLEWADLLVTLCDNAEEQCPLLSPHTVKVHLPLPDPAKLRGSEEEVMDIFRETREKVRQRVEFVLEQVAYEAAV</sequence>
<dbReference type="Gene3D" id="3.40.50.2300">
    <property type="match status" value="1"/>
</dbReference>
<feature type="domain" description="Phosphotyrosine protein phosphatase I" evidence="2">
    <location>
        <begin position="10"/>
        <end position="143"/>
    </location>
</feature>
<dbReference type="RefSeq" id="WP_286303530.1">
    <property type="nucleotide sequence ID" value="NZ_AP027741.1"/>
</dbReference>
<dbReference type="Pfam" id="PF01451">
    <property type="entry name" value="LMWPc"/>
    <property type="match status" value="1"/>
</dbReference>
<dbReference type="InterPro" id="IPR036196">
    <property type="entry name" value="Ptyr_pPase_sf"/>
</dbReference>
<evidence type="ECO:0000313" key="4">
    <source>
        <dbReference type="Proteomes" id="UP001501476"/>
    </source>
</evidence>
<evidence type="ECO:0000259" key="2">
    <source>
        <dbReference type="SMART" id="SM00226"/>
    </source>
</evidence>
<evidence type="ECO:0000256" key="1">
    <source>
        <dbReference type="ARBA" id="ARBA00022849"/>
    </source>
</evidence>
<dbReference type="PANTHER" id="PTHR43428:SF1">
    <property type="entry name" value="ARSENATE REDUCTASE"/>
    <property type="match status" value="1"/>
</dbReference>
<proteinExistence type="predicted"/>
<dbReference type="InterPro" id="IPR023485">
    <property type="entry name" value="Ptyr_pPase"/>
</dbReference>
<accession>A0ABP3DJC0</accession>
<organism evidence="3 4">
    <name type="scientific">Methylophaga marina</name>
    <dbReference type="NCBI Taxonomy" id="45495"/>
    <lineage>
        <taxon>Bacteria</taxon>
        <taxon>Pseudomonadati</taxon>
        <taxon>Pseudomonadota</taxon>
        <taxon>Gammaproteobacteria</taxon>
        <taxon>Thiotrichales</taxon>
        <taxon>Piscirickettsiaceae</taxon>
        <taxon>Methylophaga</taxon>
    </lineage>
</organism>
<dbReference type="EMBL" id="BAAADG010000018">
    <property type="protein sequence ID" value="GAA0234185.1"/>
    <property type="molecule type" value="Genomic_DNA"/>
</dbReference>